<evidence type="ECO:0000313" key="1">
    <source>
        <dbReference type="EMBL" id="CAG8641439.1"/>
    </source>
</evidence>
<feature type="non-terminal residue" evidence="1">
    <location>
        <position position="1"/>
    </location>
</feature>
<dbReference type="OrthoDB" id="2304465at2759"/>
<sequence length="267" mass="30603">GIIIDSELALQETDEESVPAFARLFDEDTWKKWKLKSGAVVADLLAKSAHKKGHPLRSEVWRIVRCGFKIAKPGWCSSENYSEIQKYTRRATISNRLEIISKFLRLVCLPFYARQGIEEVRLLNNINEIIKEEDIRKLLLEELKITCVIHQDVFGDAIRRIGIGLRRLCYSSFPEKCAFRFGKKLALSYLNHAVRDSFEQKADGVFFVRLKKSTVEVGHLEMSGGYGHKDLPRSTWDGCCKLSIGNAYMLEEIGERFRGVSCEHSQE</sequence>
<accession>A0A9N9DIQ2</accession>
<organism evidence="1 2">
    <name type="scientific">Ambispora gerdemannii</name>
    <dbReference type="NCBI Taxonomy" id="144530"/>
    <lineage>
        <taxon>Eukaryota</taxon>
        <taxon>Fungi</taxon>
        <taxon>Fungi incertae sedis</taxon>
        <taxon>Mucoromycota</taxon>
        <taxon>Glomeromycotina</taxon>
        <taxon>Glomeromycetes</taxon>
        <taxon>Archaeosporales</taxon>
        <taxon>Ambisporaceae</taxon>
        <taxon>Ambispora</taxon>
    </lineage>
</organism>
<reference evidence="1" key="1">
    <citation type="submission" date="2021-06" db="EMBL/GenBank/DDBJ databases">
        <authorList>
            <person name="Kallberg Y."/>
            <person name="Tangrot J."/>
            <person name="Rosling A."/>
        </authorList>
    </citation>
    <scope>NUCLEOTIDE SEQUENCE</scope>
    <source>
        <strain evidence="1">MT106</strain>
    </source>
</reference>
<keyword evidence="2" id="KW-1185">Reference proteome</keyword>
<comment type="caution">
    <text evidence="1">The sequence shown here is derived from an EMBL/GenBank/DDBJ whole genome shotgun (WGS) entry which is preliminary data.</text>
</comment>
<dbReference type="EMBL" id="CAJVPL010003989">
    <property type="protein sequence ID" value="CAG8641439.1"/>
    <property type="molecule type" value="Genomic_DNA"/>
</dbReference>
<evidence type="ECO:0000313" key="2">
    <source>
        <dbReference type="Proteomes" id="UP000789831"/>
    </source>
</evidence>
<dbReference type="Proteomes" id="UP000789831">
    <property type="component" value="Unassembled WGS sequence"/>
</dbReference>
<name>A0A9N9DIQ2_9GLOM</name>
<protein>
    <submittedName>
        <fullName evidence="1">13014_t:CDS:1</fullName>
    </submittedName>
</protein>
<dbReference type="AlphaFoldDB" id="A0A9N9DIQ2"/>
<proteinExistence type="predicted"/>
<gene>
    <name evidence="1" type="ORF">AGERDE_LOCUS10991</name>
</gene>